<dbReference type="AlphaFoldDB" id="A0A1Q9CGP1"/>
<gene>
    <name evidence="1" type="ORF">AK812_SmicGene37294</name>
</gene>
<sequence>MVTPSKCECRRSAVLCFSHTDAVFAVQQKHESLSHLVFDALENICPEQFREVCRSIQSFHEDLDKDGNDCLHAAFGMQGVLCRVPEYVDSIAQVSNSFMWARAVIEETAADVAAAASWESLVESCGRQFRMLSAIAEKPSSHWSSRNQDRALLNGLQPLPLLSASKLPSGEGDRLRPEPESLTSFGTSWSCKRGNPRQQPKSQGAAAELLDGAANPAAKVAFAGSTLQALGHLACKDGPVEDKLSRSVESARLAFTELWEEIPDVESAAASMKEVLQGDCSCWSRASSSFERLSNACSYAACETALLVVKCCSGTESWQKPTKNLEALSAAVAAFAAVQNVASEVSDSGFDPPPRAELEGQWKHCPFVAGSFGQPCLASMLSCLLILIPIAVWSAQALPKSGAKKAKAAHQEDLHACRIALKDLLQGLVRAIDMQSETAASAAKKEASELLPQRKSALAASLTGKAAEEFEALRTETENAILDTQRKQLKGLGDILGQRSMLLKSRGAFKP</sequence>
<comment type="caution">
    <text evidence="1">The sequence shown here is derived from an EMBL/GenBank/DDBJ whole genome shotgun (WGS) entry which is preliminary data.</text>
</comment>
<dbReference type="OMA" id="MWARAVI"/>
<name>A0A1Q9CGP1_SYMMI</name>
<proteinExistence type="predicted"/>
<keyword evidence="2" id="KW-1185">Reference proteome</keyword>
<reference evidence="1 2" key="1">
    <citation type="submission" date="2016-02" db="EMBL/GenBank/DDBJ databases">
        <title>Genome analysis of coral dinoflagellate symbionts highlights evolutionary adaptations to a symbiotic lifestyle.</title>
        <authorList>
            <person name="Aranda M."/>
            <person name="Li Y."/>
            <person name="Liew Y.J."/>
            <person name="Baumgarten S."/>
            <person name="Simakov O."/>
            <person name="Wilson M."/>
            <person name="Piel J."/>
            <person name="Ashoor H."/>
            <person name="Bougouffa S."/>
            <person name="Bajic V.B."/>
            <person name="Ryu T."/>
            <person name="Ravasi T."/>
            <person name="Bayer T."/>
            <person name="Micklem G."/>
            <person name="Kim H."/>
            <person name="Bhak J."/>
            <person name="Lajeunesse T.C."/>
            <person name="Voolstra C.R."/>
        </authorList>
    </citation>
    <scope>NUCLEOTIDE SEQUENCE [LARGE SCALE GENOMIC DNA]</scope>
    <source>
        <strain evidence="1 2">CCMP2467</strain>
    </source>
</reference>
<dbReference type="OrthoDB" id="423468at2759"/>
<accession>A0A1Q9CGP1</accession>
<protein>
    <submittedName>
        <fullName evidence="1">Uncharacterized protein</fullName>
    </submittedName>
</protein>
<organism evidence="1 2">
    <name type="scientific">Symbiodinium microadriaticum</name>
    <name type="common">Dinoflagellate</name>
    <name type="synonym">Zooxanthella microadriatica</name>
    <dbReference type="NCBI Taxonomy" id="2951"/>
    <lineage>
        <taxon>Eukaryota</taxon>
        <taxon>Sar</taxon>
        <taxon>Alveolata</taxon>
        <taxon>Dinophyceae</taxon>
        <taxon>Suessiales</taxon>
        <taxon>Symbiodiniaceae</taxon>
        <taxon>Symbiodinium</taxon>
    </lineage>
</organism>
<evidence type="ECO:0000313" key="2">
    <source>
        <dbReference type="Proteomes" id="UP000186817"/>
    </source>
</evidence>
<dbReference type="EMBL" id="LSRX01001225">
    <property type="protein sequence ID" value="OLP82101.1"/>
    <property type="molecule type" value="Genomic_DNA"/>
</dbReference>
<dbReference type="Proteomes" id="UP000186817">
    <property type="component" value="Unassembled WGS sequence"/>
</dbReference>
<evidence type="ECO:0000313" key="1">
    <source>
        <dbReference type="EMBL" id="OLP82101.1"/>
    </source>
</evidence>